<dbReference type="InterPro" id="IPR002182">
    <property type="entry name" value="NB-ARC"/>
</dbReference>
<dbReference type="PANTHER" id="PTHR23155:SF1139">
    <property type="entry name" value="CC-NBS-LRR RESISTANCE PROTEIN"/>
    <property type="match status" value="1"/>
</dbReference>
<keyword evidence="2" id="KW-0611">Plant defense</keyword>
<dbReference type="InterPro" id="IPR036388">
    <property type="entry name" value="WH-like_DNA-bd_sf"/>
</dbReference>
<dbReference type="InterPro" id="IPR044974">
    <property type="entry name" value="Disease_R_plants"/>
</dbReference>
<feature type="domain" description="NB-ARC" evidence="3">
    <location>
        <begin position="17"/>
        <end position="103"/>
    </location>
</feature>
<keyword evidence="7" id="KW-1185">Reference proteome</keyword>
<organism evidence="6 7">
    <name type="scientific">Hevea brasiliensis</name>
    <name type="common">Para rubber tree</name>
    <name type="synonym">Siphonia brasiliensis</name>
    <dbReference type="NCBI Taxonomy" id="3981"/>
    <lineage>
        <taxon>Eukaryota</taxon>
        <taxon>Viridiplantae</taxon>
        <taxon>Streptophyta</taxon>
        <taxon>Embryophyta</taxon>
        <taxon>Tracheophyta</taxon>
        <taxon>Spermatophyta</taxon>
        <taxon>Magnoliopsida</taxon>
        <taxon>eudicotyledons</taxon>
        <taxon>Gunneridae</taxon>
        <taxon>Pentapetalae</taxon>
        <taxon>rosids</taxon>
        <taxon>fabids</taxon>
        <taxon>Malpighiales</taxon>
        <taxon>Euphorbiaceae</taxon>
        <taxon>Crotonoideae</taxon>
        <taxon>Micrandreae</taxon>
        <taxon>Hevea</taxon>
    </lineage>
</organism>
<dbReference type="GO" id="GO:0098542">
    <property type="term" value="P:defense response to other organism"/>
    <property type="evidence" value="ECO:0007669"/>
    <property type="project" value="TreeGrafter"/>
</dbReference>
<dbReference type="Pfam" id="PF00931">
    <property type="entry name" value="NB-ARC"/>
    <property type="match status" value="1"/>
</dbReference>
<evidence type="ECO:0000259" key="4">
    <source>
        <dbReference type="Pfam" id="PF23559"/>
    </source>
</evidence>
<dbReference type="Pfam" id="PF25019">
    <property type="entry name" value="LRR_R13L1-DRL21"/>
    <property type="match status" value="1"/>
</dbReference>
<sequence>MLQTFNVNTGGVTNMDAILKELEKHLEGRKFLLVLDDVWKVAREMWDKLKNRLVNINRNNGNAIVVTTRSEEVASIVETPSSYRHALDFLADADCWSIIKERAAVTSIPADMKAIGKEIAEKCRGVPLAAKVLGGMMGSARDKEAWLSIRNSTVFNASHEEDNIESILKLSCDHLPSNLKQCFAYCSMFWKDFEFEKEELIWLWMAEGFVLPCSEDEGNNDDKCFARRLYVDCQNATTTLAFPKGGSKELRSLYTNGIVFDGSWKLKSLRALKLKGSNVEEVPSFIGNLKHLRCPDISDTKIKVLPESITKLYNLQTLRFLRCDSLKELPRNKICNLISLRRIEFSYDRQMPSRLSFFAVGTDRRGSFGELECLNQLSGELNISYLEEVRNKEEAKKSNLREKTKLKALRFVWSFFERTSDNNEEMLEGLEPHSNIERIKVERYLGKKFPLWLYRMKILSEGDSFTVFDNLLELVLEDCVV</sequence>
<accession>A0A6A6N1G9</accession>
<reference evidence="6 7" key="1">
    <citation type="journal article" date="2020" name="Mol. Plant">
        <title>The Chromosome-Based Rubber Tree Genome Provides New Insights into Spurge Genome Evolution and Rubber Biosynthesis.</title>
        <authorList>
            <person name="Liu J."/>
            <person name="Shi C."/>
            <person name="Shi C.C."/>
            <person name="Li W."/>
            <person name="Zhang Q.J."/>
            <person name="Zhang Y."/>
            <person name="Li K."/>
            <person name="Lu H.F."/>
            <person name="Shi C."/>
            <person name="Zhu S.T."/>
            <person name="Xiao Z.Y."/>
            <person name="Nan H."/>
            <person name="Yue Y."/>
            <person name="Zhu X.G."/>
            <person name="Wu Y."/>
            <person name="Hong X.N."/>
            <person name="Fan G.Y."/>
            <person name="Tong Y."/>
            <person name="Zhang D."/>
            <person name="Mao C.L."/>
            <person name="Liu Y.L."/>
            <person name="Hao S.J."/>
            <person name="Liu W.Q."/>
            <person name="Lv M.Q."/>
            <person name="Zhang H.B."/>
            <person name="Liu Y."/>
            <person name="Hu-Tang G.R."/>
            <person name="Wang J.P."/>
            <person name="Wang J.H."/>
            <person name="Sun Y.H."/>
            <person name="Ni S.B."/>
            <person name="Chen W.B."/>
            <person name="Zhang X.C."/>
            <person name="Jiao Y.N."/>
            <person name="Eichler E.E."/>
            <person name="Li G.H."/>
            <person name="Liu X."/>
            <person name="Gao L.Z."/>
        </authorList>
    </citation>
    <scope>NUCLEOTIDE SEQUENCE [LARGE SCALE GENOMIC DNA]</scope>
    <source>
        <strain evidence="7">cv. GT1</strain>
        <tissue evidence="6">Leaf</tissue>
    </source>
</reference>
<comment type="caution">
    <text evidence="6">The sequence shown here is derived from an EMBL/GenBank/DDBJ whole genome shotgun (WGS) entry which is preliminary data.</text>
</comment>
<feature type="domain" description="R13L1/DRL21-like LRR repeat region" evidence="5">
    <location>
        <begin position="369"/>
        <end position="479"/>
    </location>
</feature>
<dbReference type="Gene3D" id="1.10.10.10">
    <property type="entry name" value="Winged helix-like DNA-binding domain superfamily/Winged helix DNA-binding domain"/>
    <property type="match status" value="1"/>
</dbReference>
<dbReference type="InterPro" id="IPR058922">
    <property type="entry name" value="WHD_DRP"/>
</dbReference>
<dbReference type="Proteomes" id="UP000467840">
    <property type="component" value="Chromosome 10"/>
</dbReference>
<dbReference type="InterPro" id="IPR042197">
    <property type="entry name" value="Apaf_helical"/>
</dbReference>
<dbReference type="Pfam" id="PF23559">
    <property type="entry name" value="WHD_DRP"/>
    <property type="match status" value="1"/>
</dbReference>
<dbReference type="InterPro" id="IPR056789">
    <property type="entry name" value="LRR_R13L1-DRL21"/>
</dbReference>
<gene>
    <name evidence="6" type="ORF">GH714_014270</name>
</gene>
<dbReference type="PRINTS" id="PR00364">
    <property type="entry name" value="DISEASERSIST"/>
</dbReference>
<dbReference type="InterPro" id="IPR027417">
    <property type="entry name" value="P-loop_NTPase"/>
</dbReference>
<dbReference type="Gene3D" id="1.10.8.430">
    <property type="entry name" value="Helical domain of apoptotic protease-activating factors"/>
    <property type="match status" value="1"/>
</dbReference>
<dbReference type="Gene3D" id="3.80.10.10">
    <property type="entry name" value="Ribonuclease Inhibitor"/>
    <property type="match status" value="1"/>
</dbReference>
<proteinExistence type="predicted"/>
<dbReference type="InterPro" id="IPR032675">
    <property type="entry name" value="LRR_dom_sf"/>
</dbReference>
<dbReference type="SUPFAM" id="SSF52058">
    <property type="entry name" value="L domain-like"/>
    <property type="match status" value="1"/>
</dbReference>
<dbReference type="Gene3D" id="3.40.50.300">
    <property type="entry name" value="P-loop containing nucleotide triphosphate hydrolases"/>
    <property type="match status" value="1"/>
</dbReference>
<evidence type="ECO:0000313" key="6">
    <source>
        <dbReference type="EMBL" id="KAF2319257.1"/>
    </source>
</evidence>
<feature type="domain" description="Disease resistance protein winged helix" evidence="4">
    <location>
        <begin position="188"/>
        <end position="215"/>
    </location>
</feature>
<dbReference type="PANTHER" id="PTHR23155">
    <property type="entry name" value="DISEASE RESISTANCE PROTEIN RP"/>
    <property type="match status" value="1"/>
</dbReference>
<evidence type="ECO:0000259" key="3">
    <source>
        <dbReference type="Pfam" id="PF00931"/>
    </source>
</evidence>
<evidence type="ECO:0000256" key="1">
    <source>
        <dbReference type="ARBA" id="ARBA00022737"/>
    </source>
</evidence>
<dbReference type="AlphaFoldDB" id="A0A6A6N1G9"/>
<evidence type="ECO:0000313" key="7">
    <source>
        <dbReference type="Proteomes" id="UP000467840"/>
    </source>
</evidence>
<evidence type="ECO:0000259" key="5">
    <source>
        <dbReference type="Pfam" id="PF25019"/>
    </source>
</evidence>
<dbReference type="SUPFAM" id="SSF52540">
    <property type="entry name" value="P-loop containing nucleoside triphosphate hydrolases"/>
    <property type="match status" value="1"/>
</dbReference>
<name>A0A6A6N1G9_HEVBR</name>
<evidence type="ECO:0000256" key="2">
    <source>
        <dbReference type="ARBA" id="ARBA00022821"/>
    </source>
</evidence>
<dbReference type="EMBL" id="JAAGAX010000003">
    <property type="protein sequence ID" value="KAF2319257.1"/>
    <property type="molecule type" value="Genomic_DNA"/>
</dbReference>
<protein>
    <submittedName>
        <fullName evidence="6">Uncharacterized protein</fullName>
    </submittedName>
</protein>
<dbReference type="GO" id="GO:0043531">
    <property type="term" value="F:ADP binding"/>
    <property type="evidence" value="ECO:0007669"/>
    <property type="project" value="InterPro"/>
</dbReference>
<keyword evidence="1" id="KW-0677">Repeat</keyword>